<dbReference type="FunFam" id="3.30.70.360:FF:000001">
    <property type="entry name" value="N-acetyldiaminopimelate deacetylase"/>
    <property type="match status" value="1"/>
</dbReference>
<dbReference type="SUPFAM" id="SSF55031">
    <property type="entry name" value="Bacterial exopeptidase dimerisation domain"/>
    <property type="match status" value="1"/>
</dbReference>
<gene>
    <name evidence="7" type="ORF">B8A44_04375</name>
</gene>
<keyword evidence="2 7" id="KW-0378">Hydrolase</keyword>
<dbReference type="Gene3D" id="3.40.630.10">
    <property type="entry name" value="Zn peptidases"/>
    <property type="match status" value="1"/>
</dbReference>
<dbReference type="PANTHER" id="PTHR11014">
    <property type="entry name" value="PEPTIDASE M20 FAMILY MEMBER"/>
    <property type="match status" value="1"/>
</dbReference>
<dbReference type="Gene3D" id="3.30.70.360">
    <property type="match status" value="1"/>
</dbReference>
<dbReference type="InterPro" id="IPR002933">
    <property type="entry name" value="Peptidase_M20"/>
</dbReference>
<keyword evidence="1" id="KW-0028">Amino-acid biosynthesis</keyword>
<dbReference type="PIRSF" id="PIRSF005962">
    <property type="entry name" value="Pept_M20D_amidohydro"/>
    <property type="match status" value="1"/>
</dbReference>
<dbReference type="RefSeq" id="WP_112790036.1">
    <property type="nucleotide sequence ID" value="NZ_CP040417.1"/>
</dbReference>
<sequence>MGTIDILAETRQTESDIIQWRRALHQIPELGLELPQTVGFVTHILDKLEVTYDDSYVNGNAIVATIVGTKNAPSERVLAIRADMDGLPIKEETGLAFSSINDNMHACGHDGHTAVLLGVAKLLQAHRDQFSGTVKLLFQPGEESPGGAQPMIDEGVMENPTVTRVIGAHQGAISPESTGTFNLKSGPLMAAPDIFSIEITGQGYHGAYPESSHDPIAALGQLITAIQTIKSRNIPAIEPAVISITRVQGGTNHNIIPERVFVEGTVRTLNETVRQRIKDRLKQICLGIGATMDLDCNLTYTDMYPALINDNQVTEDVYHSLAELFSETHLNRLEKPLMGGEDMACFLQQAPGTYFFIHNPGIIDGKFHGHHHPKFDIDESKLHLAVAAFIKITFDYLN</sequence>
<dbReference type="GO" id="GO:0046872">
    <property type="term" value="F:metal ion binding"/>
    <property type="evidence" value="ECO:0007669"/>
    <property type="project" value="UniProtKB-KW"/>
</dbReference>
<dbReference type="Proteomes" id="UP000249099">
    <property type="component" value="Unassembled WGS sequence"/>
</dbReference>
<proteinExistence type="predicted"/>
<dbReference type="InterPro" id="IPR036264">
    <property type="entry name" value="Bact_exopeptidase_dim_dom"/>
</dbReference>
<dbReference type="NCBIfam" id="TIGR01891">
    <property type="entry name" value="amidohydrolases"/>
    <property type="match status" value="1"/>
</dbReference>
<feature type="binding site" evidence="5">
    <location>
        <position position="371"/>
    </location>
    <ligand>
        <name>Mn(2+)</name>
        <dbReference type="ChEBI" id="CHEBI:29035"/>
        <label>2</label>
    </ligand>
</feature>
<evidence type="ECO:0000313" key="8">
    <source>
        <dbReference type="Proteomes" id="UP000249099"/>
    </source>
</evidence>
<feature type="binding site" evidence="5">
    <location>
        <position position="107"/>
    </location>
    <ligand>
        <name>Mn(2+)</name>
        <dbReference type="ChEBI" id="CHEBI:29035"/>
        <label>2</label>
    </ligand>
</feature>
<comment type="caution">
    <text evidence="7">The sequence shown here is derived from an EMBL/GenBank/DDBJ whole genome shotgun (WGS) entry which is preliminary data.</text>
</comment>
<keyword evidence="3" id="KW-0220">Diaminopimelate biosynthesis</keyword>
<dbReference type="EMBL" id="NAQV01000011">
    <property type="protein sequence ID" value="RAN63987.1"/>
    <property type="molecule type" value="Genomic_DNA"/>
</dbReference>
<keyword evidence="4" id="KW-0457">Lysine biosynthesis</keyword>
<organism evidence="7 8">
    <name type="scientific">Dolosigranulum pigrum</name>
    <dbReference type="NCBI Taxonomy" id="29394"/>
    <lineage>
        <taxon>Bacteria</taxon>
        <taxon>Bacillati</taxon>
        <taxon>Bacillota</taxon>
        <taxon>Bacilli</taxon>
        <taxon>Lactobacillales</taxon>
        <taxon>Carnobacteriaceae</taxon>
        <taxon>Dolosigranulum</taxon>
    </lineage>
</organism>
<protein>
    <submittedName>
        <fullName evidence="7">N-acyl-L-amino acid amidohydrolase</fullName>
    </submittedName>
</protein>
<evidence type="ECO:0000256" key="1">
    <source>
        <dbReference type="ARBA" id="ARBA00022605"/>
    </source>
</evidence>
<feature type="binding site" evidence="5">
    <location>
        <position position="143"/>
    </location>
    <ligand>
        <name>Mn(2+)</name>
        <dbReference type="ChEBI" id="CHEBI:29035"/>
        <label>2</label>
    </ligand>
</feature>
<evidence type="ECO:0000256" key="4">
    <source>
        <dbReference type="ARBA" id="ARBA00023154"/>
    </source>
</evidence>
<evidence type="ECO:0000313" key="7">
    <source>
        <dbReference type="EMBL" id="RAN63987.1"/>
    </source>
</evidence>
<dbReference type="GO" id="GO:0019877">
    <property type="term" value="P:diaminopimelate biosynthetic process"/>
    <property type="evidence" value="ECO:0007669"/>
    <property type="project" value="UniProtKB-KW"/>
</dbReference>
<keyword evidence="5" id="KW-0464">Manganese</keyword>
<name>A0A328KL77_9LACT</name>
<dbReference type="PANTHER" id="PTHR11014:SF63">
    <property type="entry name" value="METALLOPEPTIDASE, PUTATIVE (AFU_ORTHOLOGUE AFUA_6G09600)-RELATED"/>
    <property type="match status" value="1"/>
</dbReference>
<feature type="binding site" evidence="5">
    <location>
        <position position="169"/>
    </location>
    <ligand>
        <name>Mn(2+)</name>
        <dbReference type="ChEBI" id="CHEBI:29035"/>
        <label>2</label>
    </ligand>
</feature>
<feature type="domain" description="Peptidase M20 dimerisation" evidence="6">
    <location>
        <begin position="196"/>
        <end position="285"/>
    </location>
</feature>
<feature type="binding site" evidence="5">
    <location>
        <position position="109"/>
    </location>
    <ligand>
        <name>Mn(2+)</name>
        <dbReference type="ChEBI" id="CHEBI:29035"/>
        <label>2</label>
    </ligand>
</feature>
<dbReference type="GO" id="GO:0050118">
    <property type="term" value="F:N-acetyldiaminopimelate deacetylase activity"/>
    <property type="evidence" value="ECO:0007669"/>
    <property type="project" value="UniProtKB-ARBA"/>
</dbReference>
<accession>A0A328KL77</accession>
<dbReference type="SUPFAM" id="SSF53187">
    <property type="entry name" value="Zn-dependent exopeptidases"/>
    <property type="match status" value="1"/>
</dbReference>
<reference evidence="7 8" key="1">
    <citation type="submission" date="2017-03" db="EMBL/GenBank/DDBJ databases">
        <title>wgs assembly of Dolosigranulum pigrum KPL CDC strains.</title>
        <authorList>
            <person name="Brugger S.D."/>
            <person name="Pettigrew M."/>
            <person name="Kong Y."/>
            <person name="Lemon K.P."/>
        </authorList>
    </citation>
    <scope>NUCLEOTIDE SEQUENCE [LARGE SCALE GENOMIC DNA]</scope>
    <source>
        <strain evidence="7 8">KPL1931_CDC4294-98</strain>
    </source>
</reference>
<dbReference type="InterPro" id="IPR017439">
    <property type="entry name" value="Amidohydrolase"/>
</dbReference>
<evidence type="ECO:0000256" key="2">
    <source>
        <dbReference type="ARBA" id="ARBA00022801"/>
    </source>
</evidence>
<comment type="cofactor">
    <cofactor evidence="5">
        <name>Mn(2+)</name>
        <dbReference type="ChEBI" id="CHEBI:29035"/>
    </cofactor>
    <text evidence="5">The Mn(2+) ion enhances activity.</text>
</comment>
<evidence type="ECO:0000256" key="5">
    <source>
        <dbReference type="PIRSR" id="PIRSR005962-1"/>
    </source>
</evidence>
<dbReference type="InterPro" id="IPR011650">
    <property type="entry name" value="Peptidase_M20_dimer"/>
</dbReference>
<dbReference type="Pfam" id="PF01546">
    <property type="entry name" value="Peptidase_M20"/>
    <property type="match status" value="1"/>
</dbReference>
<dbReference type="AlphaFoldDB" id="A0A328KL77"/>
<dbReference type="GO" id="GO:0009085">
    <property type="term" value="P:lysine biosynthetic process"/>
    <property type="evidence" value="ECO:0007669"/>
    <property type="project" value="UniProtKB-KW"/>
</dbReference>
<dbReference type="Pfam" id="PF07687">
    <property type="entry name" value="M20_dimer"/>
    <property type="match status" value="1"/>
</dbReference>
<evidence type="ECO:0000259" key="6">
    <source>
        <dbReference type="Pfam" id="PF07687"/>
    </source>
</evidence>
<evidence type="ECO:0000256" key="3">
    <source>
        <dbReference type="ARBA" id="ARBA00022915"/>
    </source>
</evidence>
<keyword evidence="5" id="KW-0479">Metal-binding</keyword>